<keyword evidence="1" id="KW-1133">Transmembrane helix</keyword>
<feature type="transmembrane region" description="Helical" evidence="1">
    <location>
        <begin position="62"/>
        <end position="84"/>
    </location>
</feature>
<accession>A0AAV5UNY7</accession>
<dbReference type="EMBL" id="BTSX01000006">
    <property type="protein sequence ID" value="GMT07695.1"/>
    <property type="molecule type" value="Genomic_DNA"/>
</dbReference>
<organism evidence="2 3">
    <name type="scientific">Pristionchus entomophagus</name>
    <dbReference type="NCBI Taxonomy" id="358040"/>
    <lineage>
        <taxon>Eukaryota</taxon>
        <taxon>Metazoa</taxon>
        <taxon>Ecdysozoa</taxon>
        <taxon>Nematoda</taxon>
        <taxon>Chromadorea</taxon>
        <taxon>Rhabditida</taxon>
        <taxon>Rhabditina</taxon>
        <taxon>Diplogasteromorpha</taxon>
        <taxon>Diplogasteroidea</taxon>
        <taxon>Neodiplogasteridae</taxon>
        <taxon>Pristionchus</taxon>
    </lineage>
</organism>
<name>A0AAV5UNY7_9BILA</name>
<keyword evidence="1" id="KW-0472">Membrane</keyword>
<dbReference type="AlphaFoldDB" id="A0AAV5UNY7"/>
<dbReference type="Proteomes" id="UP001432027">
    <property type="component" value="Unassembled WGS sequence"/>
</dbReference>
<proteinExistence type="predicted"/>
<keyword evidence="3" id="KW-1185">Reference proteome</keyword>
<evidence type="ECO:0000313" key="2">
    <source>
        <dbReference type="EMBL" id="GMT07695.1"/>
    </source>
</evidence>
<protein>
    <recommendedName>
        <fullName evidence="4">EGF-like domain-containing protein</fullName>
    </recommendedName>
</protein>
<evidence type="ECO:0000313" key="3">
    <source>
        <dbReference type="Proteomes" id="UP001432027"/>
    </source>
</evidence>
<keyword evidence="1" id="KW-0812">Transmembrane</keyword>
<evidence type="ECO:0008006" key="4">
    <source>
        <dbReference type="Google" id="ProtNLM"/>
    </source>
</evidence>
<reference evidence="2" key="1">
    <citation type="submission" date="2023-10" db="EMBL/GenBank/DDBJ databases">
        <title>Genome assembly of Pristionchus species.</title>
        <authorList>
            <person name="Yoshida K."/>
            <person name="Sommer R.J."/>
        </authorList>
    </citation>
    <scope>NUCLEOTIDE SEQUENCE</scope>
    <source>
        <strain evidence="2">RS0144</strain>
    </source>
</reference>
<comment type="caution">
    <text evidence="2">The sequence shown here is derived from an EMBL/GenBank/DDBJ whole genome shotgun (WGS) entry which is preliminary data.</text>
</comment>
<gene>
    <name evidence="2" type="ORF">PENTCL1PPCAC_29869</name>
</gene>
<evidence type="ECO:0000256" key="1">
    <source>
        <dbReference type="SAM" id="Phobius"/>
    </source>
</evidence>
<sequence length="106" mass="11989">MICPIHSHYYNGYCSCNQGYVKVVDRSACELDVPKVLNDTDQARNDTDVGHNDEDGQNGHDYHLICLSVVVVLLLVIGVLFYGLKKRRRFIRLISNHADNEAFHAA</sequence>